<evidence type="ECO:0000313" key="2">
    <source>
        <dbReference type="EnsemblMetazoa" id="GPPI037547-PA"/>
    </source>
</evidence>
<reference evidence="2" key="2">
    <citation type="submission" date="2020-05" db="UniProtKB">
        <authorList>
            <consortium name="EnsemblMetazoa"/>
        </authorList>
    </citation>
    <scope>IDENTIFICATION</scope>
    <source>
        <strain evidence="2">IAEA</strain>
    </source>
</reference>
<organism evidence="2 3">
    <name type="scientific">Glossina palpalis gambiensis</name>
    <dbReference type="NCBI Taxonomy" id="67801"/>
    <lineage>
        <taxon>Eukaryota</taxon>
        <taxon>Metazoa</taxon>
        <taxon>Ecdysozoa</taxon>
        <taxon>Arthropoda</taxon>
        <taxon>Hexapoda</taxon>
        <taxon>Insecta</taxon>
        <taxon>Pterygota</taxon>
        <taxon>Neoptera</taxon>
        <taxon>Endopterygota</taxon>
        <taxon>Diptera</taxon>
        <taxon>Brachycera</taxon>
        <taxon>Muscomorpha</taxon>
        <taxon>Hippoboscoidea</taxon>
        <taxon>Glossinidae</taxon>
        <taxon>Glossina</taxon>
    </lineage>
</organism>
<name>A0A1B0BQM3_9MUSC</name>
<dbReference type="EMBL" id="JXJN01018689">
    <property type="status" value="NOT_ANNOTATED_CDS"/>
    <property type="molecule type" value="Genomic_DNA"/>
</dbReference>
<evidence type="ECO:0000313" key="3">
    <source>
        <dbReference type="Proteomes" id="UP000092460"/>
    </source>
</evidence>
<keyword evidence="1" id="KW-0175">Coiled coil</keyword>
<accession>A0A1B0BQM3</accession>
<dbReference type="Proteomes" id="UP000092460">
    <property type="component" value="Unassembled WGS sequence"/>
</dbReference>
<feature type="coiled-coil region" evidence="1">
    <location>
        <begin position="77"/>
        <end position="104"/>
    </location>
</feature>
<keyword evidence="3" id="KW-1185">Reference proteome</keyword>
<protein>
    <submittedName>
        <fullName evidence="2">Uncharacterized protein</fullName>
    </submittedName>
</protein>
<dbReference type="EnsemblMetazoa" id="GPPI037547-RA">
    <property type="protein sequence ID" value="GPPI037547-PA"/>
    <property type="gene ID" value="GPPI037547"/>
</dbReference>
<sequence>MAFPTEDIHAAFKETDEVFYVSMRQHMVERNIGKRVQATIVARLAFFGTAGSCSRNGDVVDPEGGLSGVSKPKGGNILQELSEIKRLENDIKERKREIQKIDQIR</sequence>
<evidence type="ECO:0000256" key="1">
    <source>
        <dbReference type="SAM" id="Coils"/>
    </source>
</evidence>
<dbReference type="VEuPathDB" id="VectorBase:GPPI037547"/>
<dbReference type="STRING" id="67801.A0A1B0BQM3"/>
<dbReference type="AlphaFoldDB" id="A0A1B0BQM3"/>
<reference evidence="3" key="1">
    <citation type="submission" date="2015-01" db="EMBL/GenBank/DDBJ databases">
        <authorList>
            <person name="Aksoy S."/>
            <person name="Warren W."/>
            <person name="Wilson R.K."/>
        </authorList>
    </citation>
    <scope>NUCLEOTIDE SEQUENCE [LARGE SCALE GENOMIC DNA]</scope>
    <source>
        <strain evidence="3">IAEA</strain>
    </source>
</reference>
<proteinExistence type="predicted"/>